<dbReference type="PATRIC" id="fig|1434107.4.peg.174"/>
<reference evidence="2" key="1">
    <citation type="submission" date="2014-07" db="EMBL/GenBank/DDBJ databases">
        <title>Methanogenic archaea and the global carbon cycle.</title>
        <authorList>
            <person name="Henriksen J.R."/>
            <person name="Luke J."/>
            <person name="Reinhart S."/>
            <person name="Benedict M.N."/>
            <person name="Youngblut N.D."/>
            <person name="Metcalf M.E."/>
            <person name="Whitaker R.J."/>
            <person name="Metcalf W.W."/>
        </authorList>
    </citation>
    <scope>NUCLEOTIDE SEQUENCE [LARGE SCALE GENOMIC DNA]</scope>
    <source>
        <strain evidence="2">3</strain>
    </source>
</reference>
<dbReference type="InterPro" id="IPR049050">
    <property type="entry name" value="nSTAND3"/>
</dbReference>
<evidence type="ECO:0000259" key="1">
    <source>
        <dbReference type="Pfam" id="PF20720"/>
    </source>
</evidence>
<accession>A0A0E3WVV3</accession>
<dbReference type="AlphaFoldDB" id="A0A0E3WVV3"/>
<sequence length="828" mass="97516">MVDAKEYYLCYIDILGFENRAKEIVGTYDLNVKPYYIKPSHIRNKLRHHLKNKLKELEERNYIIGVSTGRDDWVIVSEELQKLVISIYEITEIQQDFPFEIALGSAIYTENRDLFNSDSFVDEDSTICFLKNNIIGEYCKWYKSTHDDQSVRTTFILFTDKLYQKMDYCDQEIISPKRNKNKILYYADVESFKRRAKSLNFLNTLGIPNDPIYGGIDKLYVIPKEYDEIKKSLEKNKVIIITGNPECGKTFTAVRLLWEYYLKKYQPIWEIGENPLDKKKKRFEKIESDLKEKVIFYFEDPFGEKNYERMGFLEKKIKTIIDKAREFENVFLIITSRSEVFQEFNSYNYLIDIKRFEYKLNAKNNLQEYSEREEILLNWAKKNKCKWLSNAKLKTSILELLKLPNNLPTPLSIRNFCFASCDITDSLILKEQITEKSKETDISFADEINAFSADKILFISFPFISGSFRVKFVEEKYNEMIQEFGIKDALSFASLFKWFRGDKIEEFKIRNDQTCRIKFSHPSYLQALKYLLATKEQSTAIFPEIFFKFLQKLAEDKNASRYIPRIIADNYTQFPKEIQSLLFTLAQNENTKKFVARTLVYNYSNIPNEAQALLQDLYFDENLKKDIARAITDYFYVAPKEIQKWLFEMAQDDKIAGHLARAVIDNYHEVSGDVKNLIFELYGKGRFDEDIARAITENYSDLPDYLKCLLFNIIEKENSRPYVAKAIADKSKNIPVDIVEYILIKLSNDKACEKYVARCIIKNFDNTSDNLKNVLYKYIEKSQDVVYILQSFEINFENLSEDARVIILSKLSNGEKTAKYPVRIPTKF</sequence>
<dbReference type="OrthoDB" id="137679at2157"/>
<dbReference type="RefSeq" id="WP_048105770.1">
    <property type="nucleotide sequence ID" value="NZ_CP009517.1"/>
</dbReference>
<dbReference type="Proteomes" id="UP000033066">
    <property type="component" value="Chromosome"/>
</dbReference>
<keyword evidence="3" id="KW-1185">Reference proteome</keyword>
<organism evidence="2 3">
    <name type="scientific">Methanosarcina barkeri 3</name>
    <dbReference type="NCBI Taxonomy" id="1434107"/>
    <lineage>
        <taxon>Archaea</taxon>
        <taxon>Methanobacteriati</taxon>
        <taxon>Methanobacteriota</taxon>
        <taxon>Stenosarchaea group</taxon>
        <taxon>Methanomicrobia</taxon>
        <taxon>Methanosarcinales</taxon>
        <taxon>Methanosarcinaceae</taxon>
        <taxon>Methanosarcina</taxon>
    </lineage>
</organism>
<protein>
    <recommendedName>
        <fullName evidence="1">Novel STAND NTPase 3 domain-containing protein</fullName>
    </recommendedName>
</protein>
<name>A0A0E3WVV3_METBA</name>
<dbReference type="STRING" id="1434107.MSBR3_0137"/>
<dbReference type="Pfam" id="PF20720">
    <property type="entry name" value="nSTAND3"/>
    <property type="match status" value="1"/>
</dbReference>
<dbReference type="HOGENOM" id="CLU_345359_0_0_2"/>
<evidence type="ECO:0000313" key="3">
    <source>
        <dbReference type="Proteomes" id="UP000033066"/>
    </source>
</evidence>
<dbReference type="KEGG" id="mbak:MSBR3_0137"/>
<evidence type="ECO:0000313" key="2">
    <source>
        <dbReference type="EMBL" id="AKB80715.1"/>
    </source>
</evidence>
<feature type="domain" description="Novel STAND NTPase 3" evidence="1">
    <location>
        <begin position="220"/>
        <end position="378"/>
    </location>
</feature>
<dbReference type="SUPFAM" id="SSF52540">
    <property type="entry name" value="P-loop containing nucleoside triphosphate hydrolases"/>
    <property type="match status" value="1"/>
</dbReference>
<proteinExistence type="predicted"/>
<dbReference type="GeneID" id="24787573"/>
<gene>
    <name evidence="2" type="ORF">MSBR3_0137</name>
</gene>
<dbReference type="EMBL" id="CP009517">
    <property type="protein sequence ID" value="AKB80715.1"/>
    <property type="molecule type" value="Genomic_DNA"/>
</dbReference>
<dbReference type="InterPro" id="IPR027417">
    <property type="entry name" value="P-loop_NTPase"/>
</dbReference>